<feature type="region of interest" description="Disordered" evidence="3">
    <location>
        <begin position="581"/>
        <end position="605"/>
    </location>
</feature>
<dbReference type="InterPro" id="IPR042201">
    <property type="entry name" value="FH2_Formin_sf"/>
</dbReference>
<dbReference type="InterPro" id="IPR027643">
    <property type="entry name" value="Formin-like_plant"/>
</dbReference>
<evidence type="ECO:0000256" key="2">
    <source>
        <dbReference type="RuleBase" id="RU361260"/>
    </source>
</evidence>
<dbReference type="Pfam" id="PF02181">
    <property type="entry name" value="FH2"/>
    <property type="match status" value="1"/>
</dbReference>
<feature type="domain" description="FH2" evidence="6">
    <location>
        <begin position="314"/>
        <end position="755"/>
    </location>
</feature>
<evidence type="ECO:0000259" key="6">
    <source>
        <dbReference type="PROSITE" id="PS51444"/>
    </source>
</evidence>
<proteinExistence type="inferred from homology"/>
<keyword evidence="8" id="KW-1185">Reference proteome</keyword>
<evidence type="ECO:0000256" key="5">
    <source>
        <dbReference type="SAM" id="SignalP"/>
    </source>
</evidence>
<name>A0AAV3RNF0_LITER</name>
<dbReference type="SUPFAM" id="SSF101447">
    <property type="entry name" value="Formin homology 2 domain (FH2 domain)"/>
    <property type="match status" value="1"/>
</dbReference>
<keyword evidence="5" id="KW-0732">Signal</keyword>
<dbReference type="SMART" id="SM00498">
    <property type="entry name" value="FH2"/>
    <property type="match status" value="1"/>
</dbReference>
<feature type="compositionally biased region" description="Low complexity" evidence="3">
    <location>
        <begin position="582"/>
        <end position="591"/>
    </location>
</feature>
<dbReference type="Gene3D" id="1.20.58.2220">
    <property type="entry name" value="Formin, FH2 domain"/>
    <property type="match status" value="1"/>
</dbReference>
<feature type="compositionally biased region" description="Pro residues" evidence="3">
    <location>
        <begin position="279"/>
        <end position="289"/>
    </location>
</feature>
<gene>
    <name evidence="7" type="ORF">LIER_28938</name>
</gene>
<dbReference type="PANTHER" id="PTHR23213">
    <property type="entry name" value="FORMIN-RELATED"/>
    <property type="match status" value="1"/>
</dbReference>
<keyword evidence="4" id="KW-1133">Transmembrane helix</keyword>
<reference evidence="7 8" key="1">
    <citation type="submission" date="2024-01" db="EMBL/GenBank/DDBJ databases">
        <title>The complete chloroplast genome sequence of Lithospermum erythrorhizon: insights into the phylogenetic relationship among Boraginaceae species and the maternal lineages of purple gromwells.</title>
        <authorList>
            <person name="Okada T."/>
            <person name="Watanabe K."/>
        </authorList>
    </citation>
    <scope>NUCLEOTIDE SEQUENCE [LARGE SCALE GENOMIC DNA]</scope>
</reference>
<feature type="compositionally biased region" description="Polar residues" evidence="3">
    <location>
        <begin position="227"/>
        <end position="242"/>
    </location>
</feature>
<keyword evidence="4" id="KW-0472">Membrane</keyword>
<comment type="similarity">
    <text evidence="1">Belongs to the formin-like family. Class-I subfamily.</text>
</comment>
<feature type="region of interest" description="Disordered" evidence="3">
    <location>
        <begin position="772"/>
        <end position="792"/>
    </location>
</feature>
<dbReference type="EMBL" id="BAABME010009808">
    <property type="protein sequence ID" value="GAA0175842.1"/>
    <property type="molecule type" value="Genomic_DNA"/>
</dbReference>
<sequence length="792" mass="86119">MAATLYLLFLVIISAIIPSSCQAGSPRNIEVVYPFPLPPILPPPFPLDDAQPAPPPGPSILLQPPPDPPTPSSKSSKRAVGTAIGVTAASTLVLSALFFFLLRRYSRRKKEQTVVPQAASPPPAAFSPDAFTRFDGNLKGVIVDESGLDVLYWRKLDNQNAKESFKKQIIKYVKNEPKEEEKQVISSRPDGGKRSGLPIQEVPFLVGEASSSQSPTEEKRDLKAVGKSTSAIPSANNAQLPTAFTIPPVLPLPPSTKGKSPATPPPAPPPPIQTRKGPAAPPPPPPPRPGGLASSSKPIPAPTGLKHGGEEESNSEGGSGQVRLKPLHWDKVNANTNHSMVWNKLEGGSFRVDDDLMEALFGYVATNKKSPKSESSSKVKGNKYSPPAQVFILDTRKSQNIAIVLRSLAISRKEIIYALTDGHGLDTDTLEKLNRIAPTKEEESDILAFDGDYTKLADAESFIYHLLKAVPSAFMRFNAMLFKSNYDSEVSQFKESLQILESACKELRTRGIFLKLLEAILKAGNRMNAGTSRGNAQAFNLTSLKKLSDVKSTDGKTTLLHFVVEEVVRAEGKRNVLNRNNSLSWSSSSSSKGTQSLEKSLSRDEREKEYTQLGLPVVGGLSSEFSNVKKSASMDYDSIAKTCSILTTRAAEIKTLVAQCGDDGGGFARVMKSFLHGAEHELKITKDKQTRVMEVVRRTTDYFHAGASKDKDANPLQLFVIVNDFLRMVDQACLEIARNNQRKISTSSVGSSSKSQSNRAMKFPILPANFLSEYPRSSSSDSDDDSHVKPRD</sequence>
<accession>A0AAV3RNF0</accession>
<dbReference type="PROSITE" id="PS51444">
    <property type="entry name" value="FH2"/>
    <property type="match status" value="1"/>
</dbReference>
<protein>
    <recommendedName>
        <fullName evidence="2">Formin-like protein</fullName>
    </recommendedName>
</protein>
<feature type="signal peptide" evidence="5">
    <location>
        <begin position="1"/>
        <end position="23"/>
    </location>
</feature>
<feature type="transmembrane region" description="Helical" evidence="4">
    <location>
        <begin position="79"/>
        <end position="102"/>
    </location>
</feature>
<evidence type="ECO:0000313" key="7">
    <source>
        <dbReference type="EMBL" id="GAA0175842.1"/>
    </source>
</evidence>
<evidence type="ECO:0000256" key="1">
    <source>
        <dbReference type="ARBA" id="ARBA00025793"/>
    </source>
</evidence>
<dbReference type="InterPro" id="IPR015425">
    <property type="entry name" value="FH2_Formin"/>
</dbReference>
<organism evidence="7 8">
    <name type="scientific">Lithospermum erythrorhizon</name>
    <name type="common">Purple gromwell</name>
    <name type="synonym">Lithospermum officinale var. erythrorhizon</name>
    <dbReference type="NCBI Taxonomy" id="34254"/>
    <lineage>
        <taxon>Eukaryota</taxon>
        <taxon>Viridiplantae</taxon>
        <taxon>Streptophyta</taxon>
        <taxon>Embryophyta</taxon>
        <taxon>Tracheophyta</taxon>
        <taxon>Spermatophyta</taxon>
        <taxon>Magnoliopsida</taxon>
        <taxon>eudicotyledons</taxon>
        <taxon>Gunneridae</taxon>
        <taxon>Pentapetalae</taxon>
        <taxon>asterids</taxon>
        <taxon>lamiids</taxon>
        <taxon>Boraginales</taxon>
        <taxon>Boraginaceae</taxon>
        <taxon>Boraginoideae</taxon>
        <taxon>Lithospermeae</taxon>
        <taxon>Lithospermum</taxon>
    </lineage>
</organism>
<comment type="caution">
    <text evidence="7">The sequence shown here is derived from an EMBL/GenBank/DDBJ whole genome shotgun (WGS) entry which is preliminary data.</text>
</comment>
<feature type="region of interest" description="Disordered" evidence="3">
    <location>
        <begin position="46"/>
        <end position="78"/>
    </location>
</feature>
<dbReference type="GO" id="GO:0045010">
    <property type="term" value="P:actin nucleation"/>
    <property type="evidence" value="ECO:0007669"/>
    <property type="project" value="InterPro"/>
</dbReference>
<evidence type="ECO:0000313" key="8">
    <source>
        <dbReference type="Proteomes" id="UP001454036"/>
    </source>
</evidence>
<feature type="region of interest" description="Disordered" evidence="3">
    <location>
        <begin position="177"/>
        <end position="323"/>
    </location>
</feature>
<dbReference type="AlphaFoldDB" id="A0AAV3RNF0"/>
<keyword evidence="4" id="KW-0812">Transmembrane</keyword>
<dbReference type="GO" id="GO:0051015">
    <property type="term" value="F:actin filament binding"/>
    <property type="evidence" value="ECO:0007669"/>
    <property type="project" value="InterPro"/>
</dbReference>
<evidence type="ECO:0000256" key="4">
    <source>
        <dbReference type="SAM" id="Phobius"/>
    </source>
</evidence>
<feature type="compositionally biased region" description="Pro residues" evidence="3">
    <location>
        <begin position="46"/>
        <end position="71"/>
    </location>
</feature>
<feature type="chain" id="PRO_5043517371" description="Formin-like protein" evidence="5">
    <location>
        <begin position="24"/>
        <end position="792"/>
    </location>
</feature>
<dbReference type="Proteomes" id="UP001454036">
    <property type="component" value="Unassembled WGS sequence"/>
</dbReference>
<feature type="compositionally biased region" description="Pro residues" evidence="3">
    <location>
        <begin position="262"/>
        <end position="272"/>
    </location>
</feature>
<evidence type="ECO:0000256" key="3">
    <source>
        <dbReference type="SAM" id="MobiDB-lite"/>
    </source>
</evidence>
<dbReference type="PANTHER" id="PTHR23213:SF354">
    <property type="entry name" value="FORMIN-LIKE PROTEIN 4"/>
    <property type="match status" value="1"/>
</dbReference>